<accession>A0A2D0J4Z5</accession>
<dbReference type="Proteomes" id="UP000225833">
    <property type="component" value="Unassembled WGS sequence"/>
</dbReference>
<dbReference type="AlphaFoldDB" id="A0A2D0J4Z5"/>
<reference evidence="1 2" key="1">
    <citation type="journal article" date="2017" name="Nat. Microbiol.">
        <title>Natural product diversity associated with the nematode symbionts Photorhabdus and Xenorhabdus.</title>
        <authorList>
            <person name="Tobias N.J."/>
            <person name="Wolff H."/>
            <person name="Djahanschiri B."/>
            <person name="Grundmann F."/>
            <person name="Kronenwerth M."/>
            <person name="Shi Y.M."/>
            <person name="Simonyi S."/>
            <person name="Grun P."/>
            <person name="Shapiro-Ilan D."/>
            <person name="Pidot S.J."/>
            <person name="Stinear T.P."/>
            <person name="Ebersberger I."/>
            <person name="Bode H.B."/>
        </authorList>
    </citation>
    <scope>NUCLEOTIDE SEQUENCE [LARGE SCALE GENOMIC DNA]</scope>
    <source>
        <strain evidence="1 2">DSM 16342</strain>
    </source>
</reference>
<evidence type="ECO:0000313" key="1">
    <source>
        <dbReference type="EMBL" id="PHM29577.1"/>
    </source>
</evidence>
<comment type="caution">
    <text evidence="1">The sequence shown here is derived from an EMBL/GenBank/DDBJ whole genome shotgun (WGS) entry which is preliminary data.</text>
</comment>
<gene>
    <name evidence="1" type="ORF">Xbud_00105</name>
</gene>
<protein>
    <submittedName>
        <fullName evidence="1">Uncharacterized protein</fullName>
    </submittedName>
</protein>
<name>A0A2D0J4Z5_XENBU</name>
<dbReference type="EMBL" id="NIBS01000001">
    <property type="protein sequence ID" value="PHM29577.1"/>
    <property type="molecule type" value="Genomic_DNA"/>
</dbReference>
<proteinExistence type="predicted"/>
<sequence length="38" mass="4279">MLAHRAVQCVTGLSNLQEINDVNNKENFPIGFLDNYAE</sequence>
<organism evidence="1 2">
    <name type="scientific">Xenorhabdus budapestensis</name>
    <dbReference type="NCBI Taxonomy" id="290110"/>
    <lineage>
        <taxon>Bacteria</taxon>
        <taxon>Pseudomonadati</taxon>
        <taxon>Pseudomonadota</taxon>
        <taxon>Gammaproteobacteria</taxon>
        <taxon>Enterobacterales</taxon>
        <taxon>Morganellaceae</taxon>
        <taxon>Xenorhabdus</taxon>
    </lineage>
</organism>
<evidence type="ECO:0000313" key="2">
    <source>
        <dbReference type="Proteomes" id="UP000225833"/>
    </source>
</evidence>